<reference evidence="1 2" key="1">
    <citation type="journal article" date="2018" name="Mol. Biol. Evol.">
        <title>Analysis of the draft genome of the red seaweed Gracilariopsis chorda provides insights into genome size evolution in Rhodophyta.</title>
        <authorList>
            <person name="Lee J."/>
            <person name="Yang E.C."/>
            <person name="Graf L."/>
            <person name="Yang J.H."/>
            <person name="Qiu H."/>
            <person name="Zel Zion U."/>
            <person name="Chan C.X."/>
            <person name="Stephens T.G."/>
            <person name="Weber A.P.M."/>
            <person name="Boo G.H."/>
            <person name="Boo S.M."/>
            <person name="Kim K.M."/>
            <person name="Shin Y."/>
            <person name="Jung M."/>
            <person name="Lee S.J."/>
            <person name="Yim H.S."/>
            <person name="Lee J.H."/>
            <person name="Bhattacharya D."/>
            <person name="Yoon H.S."/>
        </authorList>
    </citation>
    <scope>NUCLEOTIDE SEQUENCE [LARGE SCALE GENOMIC DNA]</scope>
    <source>
        <strain evidence="1 2">SKKU-2015</strain>
        <tissue evidence="1">Whole body</tissue>
    </source>
</reference>
<comment type="caution">
    <text evidence="1">The sequence shown here is derived from an EMBL/GenBank/DDBJ whole genome shotgun (WGS) entry which is preliminary data.</text>
</comment>
<dbReference type="STRING" id="448386.A0A2V3J2Q7"/>
<sequence>MKASARSLKAVPQVSALNLMQPNWYLADLPRERIPSLAQGVKGISFSTKILSLIAACLPCPELNASLLHAYFTTNSFTPARLFQLLNADLVTKRRLTYAWRAVSSTNAKANSRVLADLDRNRIAWDTIDEVREEEVALLYGAWHTGWFCRRAEADGMRFISQEWITAMTLPNVPVSFVDTLRWAFILVLYCTYAGLDWVSFVEHIAQSFAGTYESNVQEFFLYMLRHIAPYLAFRRWFDEWDIYSTLDE</sequence>
<name>A0A2V3J2Q7_9FLOR</name>
<evidence type="ECO:0000313" key="2">
    <source>
        <dbReference type="Proteomes" id="UP000247409"/>
    </source>
</evidence>
<evidence type="ECO:0000313" key="1">
    <source>
        <dbReference type="EMBL" id="PXF48731.1"/>
    </source>
</evidence>
<dbReference type="EMBL" id="NBIV01000012">
    <property type="protein sequence ID" value="PXF48731.1"/>
    <property type="molecule type" value="Genomic_DNA"/>
</dbReference>
<proteinExistence type="predicted"/>
<accession>A0A2V3J2Q7</accession>
<gene>
    <name evidence="1" type="ORF">BWQ96_01583</name>
</gene>
<protein>
    <submittedName>
        <fullName evidence="1">Uncharacterized protein</fullName>
    </submittedName>
</protein>
<keyword evidence="2" id="KW-1185">Reference proteome</keyword>
<organism evidence="1 2">
    <name type="scientific">Gracilariopsis chorda</name>
    <dbReference type="NCBI Taxonomy" id="448386"/>
    <lineage>
        <taxon>Eukaryota</taxon>
        <taxon>Rhodophyta</taxon>
        <taxon>Florideophyceae</taxon>
        <taxon>Rhodymeniophycidae</taxon>
        <taxon>Gracilariales</taxon>
        <taxon>Gracilariaceae</taxon>
        <taxon>Gracilariopsis</taxon>
    </lineage>
</organism>
<dbReference type="Proteomes" id="UP000247409">
    <property type="component" value="Unassembled WGS sequence"/>
</dbReference>
<dbReference type="OrthoDB" id="45571at2759"/>
<dbReference type="AlphaFoldDB" id="A0A2V3J2Q7"/>